<accession>A0A9N9LQT7</accession>
<sequence>MEIPTYFYTVMKITFFVILRSEAPNAALTGMLVEMCYTYYYQLERANKTYFQWCLRPCREKEIGRVEEIPRYETLE</sequence>
<protein>
    <submittedName>
        <fullName evidence="1">Uncharacterized protein</fullName>
    </submittedName>
</protein>
<evidence type="ECO:0000313" key="1">
    <source>
        <dbReference type="EMBL" id="CAG8976976.1"/>
    </source>
</evidence>
<proteinExistence type="predicted"/>
<reference evidence="1" key="1">
    <citation type="submission" date="2021-07" db="EMBL/GenBank/DDBJ databases">
        <authorList>
            <person name="Durling M."/>
        </authorList>
    </citation>
    <scope>NUCLEOTIDE SEQUENCE</scope>
</reference>
<dbReference type="Proteomes" id="UP000701801">
    <property type="component" value="Unassembled WGS sequence"/>
</dbReference>
<comment type="caution">
    <text evidence="1">The sequence shown here is derived from an EMBL/GenBank/DDBJ whole genome shotgun (WGS) entry which is preliminary data.</text>
</comment>
<dbReference type="AlphaFoldDB" id="A0A9N9LQT7"/>
<organism evidence="1 2">
    <name type="scientific">Hymenoscyphus albidus</name>
    <dbReference type="NCBI Taxonomy" id="595503"/>
    <lineage>
        <taxon>Eukaryota</taxon>
        <taxon>Fungi</taxon>
        <taxon>Dikarya</taxon>
        <taxon>Ascomycota</taxon>
        <taxon>Pezizomycotina</taxon>
        <taxon>Leotiomycetes</taxon>
        <taxon>Helotiales</taxon>
        <taxon>Helotiaceae</taxon>
        <taxon>Hymenoscyphus</taxon>
    </lineage>
</organism>
<keyword evidence="2" id="KW-1185">Reference proteome</keyword>
<evidence type="ECO:0000313" key="2">
    <source>
        <dbReference type="Proteomes" id="UP000701801"/>
    </source>
</evidence>
<name>A0A9N9LQT7_9HELO</name>
<dbReference type="EMBL" id="CAJVRM010000199">
    <property type="protein sequence ID" value="CAG8976976.1"/>
    <property type="molecule type" value="Genomic_DNA"/>
</dbReference>
<gene>
    <name evidence="1" type="ORF">HYALB_00009770</name>
</gene>